<comment type="caution">
    <text evidence="4">The sequence shown here is derived from an EMBL/GenBank/DDBJ whole genome shotgun (WGS) entry which is preliminary data.</text>
</comment>
<dbReference type="GeneID" id="65089398"/>
<dbReference type="Pfam" id="PF00172">
    <property type="entry name" value="Zn_clus"/>
    <property type="match status" value="1"/>
</dbReference>
<evidence type="ECO:0000313" key="4">
    <source>
        <dbReference type="EMBL" id="CVL00864.1"/>
    </source>
</evidence>
<dbReference type="PROSITE" id="PS00463">
    <property type="entry name" value="ZN2_CY6_FUNGAL_1"/>
    <property type="match status" value="1"/>
</dbReference>
<dbReference type="SMART" id="SM00906">
    <property type="entry name" value="Fungal_trans"/>
    <property type="match status" value="1"/>
</dbReference>
<dbReference type="Proteomes" id="UP000184255">
    <property type="component" value="Unassembled WGS sequence"/>
</dbReference>
<evidence type="ECO:0000256" key="1">
    <source>
        <dbReference type="ARBA" id="ARBA00022723"/>
    </source>
</evidence>
<dbReference type="Gene3D" id="4.10.240.10">
    <property type="entry name" value="Zn(2)-C6 fungal-type DNA-binding domain"/>
    <property type="match status" value="1"/>
</dbReference>
<gene>
    <name evidence="4" type="ORF">FMAN_10142</name>
</gene>
<dbReference type="EMBL" id="FCQH01000011">
    <property type="protein sequence ID" value="CVL00864.1"/>
    <property type="molecule type" value="Genomic_DNA"/>
</dbReference>
<feature type="domain" description="Zn(2)-C6 fungal-type" evidence="3">
    <location>
        <begin position="11"/>
        <end position="40"/>
    </location>
</feature>
<dbReference type="InterPro" id="IPR036864">
    <property type="entry name" value="Zn2-C6_fun-type_DNA-bd_sf"/>
</dbReference>
<dbReference type="RefSeq" id="XP_041686629.1">
    <property type="nucleotide sequence ID" value="XM_041820783.1"/>
</dbReference>
<keyword evidence="5" id="KW-1185">Reference proteome</keyword>
<dbReference type="SUPFAM" id="SSF57701">
    <property type="entry name" value="Zn2/Cys6 DNA-binding domain"/>
    <property type="match status" value="1"/>
</dbReference>
<dbReference type="GO" id="GO:0006351">
    <property type="term" value="P:DNA-templated transcription"/>
    <property type="evidence" value="ECO:0007669"/>
    <property type="project" value="InterPro"/>
</dbReference>
<dbReference type="VEuPathDB" id="FungiDB:FMAN_10142"/>
<dbReference type="Pfam" id="PF04082">
    <property type="entry name" value="Fungal_trans"/>
    <property type="match status" value="1"/>
</dbReference>
<dbReference type="PANTHER" id="PTHR46910">
    <property type="entry name" value="TRANSCRIPTION FACTOR PDR1"/>
    <property type="match status" value="1"/>
</dbReference>
<dbReference type="PROSITE" id="PS50048">
    <property type="entry name" value="ZN2_CY6_FUNGAL_2"/>
    <property type="match status" value="1"/>
</dbReference>
<reference evidence="5" key="1">
    <citation type="journal article" date="2016" name="Genome Biol. Evol.">
        <title>Comparative 'omics' of the Fusarium fujikuroi species complex highlights differences in genetic potential and metabolite synthesis.</title>
        <authorList>
            <person name="Niehaus E.-M."/>
            <person name="Muensterkoetter M."/>
            <person name="Proctor R.H."/>
            <person name="Brown D.W."/>
            <person name="Sharon A."/>
            <person name="Idan Y."/>
            <person name="Oren-Young L."/>
            <person name="Sieber C.M."/>
            <person name="Novak O."/>
            <person name="Pencik A."/>
            <person name="Tarkowska D."/>
            <person name="Hromadova K."/>
            <person name="Freeman S."/>
            <person name="Maymon M."/>
            <person name="Elazar M."/>
            <person name="Youssef S.A."/>
            <person name="El-Shabrawy E.S.M."/>
            <person name="Shalaby A.B.A."/>
            <person name="Houterman P."/>
            <person name="Brock N.L."/>
            <person name="Burkhardt I."/>
            <person name="Tsavkelova E.A."/>
            <person name="Dickschat J.S."/>
            <person name="Galuszka P."/>
            <person name="Gueldener U."/>
            <person name="Tudzynski B."/>
        </authorList>
    </citation>
    <scope>NUCLEOTIDE SEQUENCE [LARGE SCALE GENOMIC DNA]</scope>
    <source>
        <strain evidence="5">MRC7560</strain>
    </source>
</reference>
<evidence type="ECO:0000313" key="5">
    <source>
        <dbReference type="Proteomes" id="UP000184255"/>
    </source>
</evidence>
<accession>A0A1L7TQI5</accession>
<dbReference type="GO" id="GO:0008270">
    <property type="term" value="F:zinc ion binding"/>
    <property type="evidence" value="ECO:0007669"/>
    <property type="project" value="InterPro"/>
</dbReference>
<dbReference type="InterPro" id="IPR001138">
    <property type="entry name" value="Zn2Cys6_DnaBD"/>
</dbReference>
<dbReference type="PANTHER" id="PTHR46910:SF39">
    <property type="entry name" value="ZN(II)2CYS6 TRANSCRIPTION FACTOR (EUROFUNG)"/>
    <property type="match status" value="1"/>
</dbReference>
<dbReference type="CDD" id="cd00067">
    <property type="entry name" value="GAL4"/>
    <property type="match status" value="1"/>
</dbReference>
<evidence type="ECO:0000256" key="2">
    <source>
        <dbReference type="ARBA" id="ARBA00023242"/>
    </source>
</evidence>
<evidence type="ECO:0000259" key="3">
    <source>
        <dbReference type="PROSITE" id="PS50048"/>
    </source>
</evidence>
<dbReference type="GO" id="GO:0003677">
    <property type="term" value="F:DNA binding"/>
    <property type="evidence" value="ECO:0007669"/>
    <property type="project" value="InterPro"/>
</dbReference>
<organism evidence="4 5">
    <name type="scientific">Fusarium mangiferae</name>
    <name type="common">Mango malformation disease fungus</name>
    <dbReference type="NCBI Taxonomy" id="192010"/>
    <lineage>
        <taxon>Eukaryota</taxon>
        <taxon>Fungi</taxon>
        <taxon>Dikarya</taxon>
        <taxon>Ascomycota</taxon>
        <taxon>Pezizomycotina</taxon>
        <taxon>Sordariomycetes</taxon>
        <taxon>Hypocreomycetidae</taxon>
        <taxon>Hypocreales</taxon>
        <taxon>Nectriaceae</taxon>
        <taxon>Fusarium</taxon>
        <taxon>Fusarium fujikuroi species complex</taxon>
    </lineage>
</organism>
<keyword evidence="2" id="KW-0539">Nucleus</keyword>
<dbReference type="SMART" id="SM00066">
    <property type="entry name" value="GAL4"/>
    <property type="match status" value="1"/>
</dbReference>
<dbReference type="InterPro" id="IPR050987">
    <property type="entry name" value="AtrR-like"/>
</dbReference>
<dbReference type="CDD" id="cd12148">
    <property type="entry name" value="fungal_TF_MHR"/>
    <property type="match status" value="1"/>
</dbReference>
<proteinExistence type="predicted"/>
<protein>
    <recommendedName>
        <fullName evidence="3">Zn(2)-C6 fungal-type domain-containing protein</fullName>
    </recommendedName>
</protein>
<name>A0A1L7TQI5_FUSMA</name>
<dbReference type="AlphaFoldDB" id="A0A1L7TQI5"/>
<dbReference type="GO" id="GO:0000981">
    <property type="term" value="F:DNA-binding transcription factor activity, RNA polymerase II-specific"/>
    <property type="evidence" value="ECO:0007669"/>
    <property type="project" value="InterPro"/>
</dbReference>
<sequence length="379" mass="43162">MGKFQGRKLVACTACHSQKLKCSGDIPCHRCIQRNRECVYPKKDKFITVPESYLRDVEEKANINSQFSFLTATDDSTTLFDASQLSPPSDTSHLKDSCPAEVFIQKLTDISALLHPYIQTESCQPLQVGEAGELLPFRLKSEAGGPQILVKLPTEKQAMHLLRIFEGANGEYHWFLRQRFRDRIRQTYSQPTSHVDDRNWFCQLSLVLALGQALEGEPKQESEETNDPWDFNQPSAPLDLFGQAVSLLTISETLTLEDLETLNLMAYYCHFTNRPKSAIIYISQSIALARLLQLDDPETYKPRISDRQDSESHQITKEHMLRLWWTTVCLDKTLASELDLTPVYLSPSLELPLPSSEGLSSEDEEEFFDLELLLVEIQS</sequence>
<dbReference type="InterPro" id="IPR007219">
    <property type="entry name" value="XnlR_reg_dom"/>
</dbReference>
<keyword evidence="1" id="KW-0479">Metal-binding</keyword>